<evidence type="ECO:0000256" key="8">
    <source>
        <dbReference type="ARBA" id="ARBA00023004"/>
    </source>
</evidence>
<dbReference type="Proteomes" id="UP000554482">
    <property type="component" value="Unassembled WGS sequence"/>
</dbReference>
<dbReference type="PANTHER" id="PTHR47947">
    <property type="entry name" value="CYTOCHROME P450 82C3-RELATED"/>
    <property type="match status" value="1"/>
</dbReference>
<dbReference type="SUPFAM" id="SSF48264">
    <property type="entry name" value="Cytochrome P450"/>
    <property type="match status" value="1"/>
</dbReference>
<evidence type="ECO:0000256" key="3">
    <source>
        <dbReference type="ARBA" id="ARBA00022617"/>
    </source>
</evidence>
<dbReference type="PRINTS" id="PR00385">
    <property type="entry name" value="P450"/>
</dbReference>
<dbReference type="EMBL" id="JABWDY010032722">
    <property type="protein sequence ID" value="KAF5183966.1"/>
    <property type="molecule type" value="Genomic_DNA"/>
</dbReference>
<dbReference type="GO" id="GO:0044550">
    <property type="term" value="P:secondary metabolite biosynthetic process"/>
    <property type="evidence" value="ECO:0007669"/>
    <property type="project" value="UniProtKB-ARBA"/>
</dbReference>
<keyword evidence="7 11" id="KW-0560">Oxidoreductase</keyword>
<keyword evidence="3 10" id="KW-0349">Heme</keyword>
<evidence type="ECO:0000256" key="2">
    <source>
        <dbReference type="ARBA" id="ARBA00004370"/>
    </source>
</evidence>
<comment type="similarity">
    <text evidence="11">Belongs to the cytochrome P450 family.</text>
</comment>
<dbReference type="InterPro" id="IPR001128">
    <property type="entry name" value="Cyt_P450"/>
</dbReference>
<dbReference type="GO" id="GO:0020037">
    <property type="term" value="F:heme binding"/>
    <property type="evidence" value="ECO:0007669"/>
    <property type="project" value="InterPro"/>
</dbReference>
<dbReference type="InterPro" id="IPR002401">
    <property type="entry name" value="Cyt_P450_E_grp-I"/>
</dbReference>
<gene>
    <name evidence="12" type="ORF">FRX31_026445</name>
</gene>
<keyword evidence="13" id="KW-1185">Reference proteome</keyword>
<dbReference type="PROSITE" id="PS00086">
    <property type="entry name" value="CYTOCHROME_P450"/>
    <property type="match status" value="1"/>
</dbReference>
<evidence type="ECO:0000256" key="1">
    <source>
        <dbReference type="ARBA" id="ARBA00001971"/>
    </source>
</evidence>
<evidence type="ECO:0000256" key="10">
    <source>
        <dbReference type="PIRSR" id="PIRSR602401-1"/>
    </source>
</evidence>
<feature type="binding site" description="axial binding residue" evidence="10">
    <location>
        <position position="322"/>
    </location>
    <ligand>
        <name>heme</name>
        <dbReference type="ChEBI" id="CHEBI:30413"/>
    </ligand>
    <ligandPart>
        <name>Fe</name>
        <dbReference type="ChEBI" id="CHEBI:18248"/>
    </ligandPart>
</feature>
<dbReference type="FunFam" id="1.10.630.10:FF:000026">
    <property type="entry name" value="Cytochrome P450 82C4"/>
    <property type="match status" value="1"/>
</dbReference>
<evidence type="ECO:0000256" key="9">
    <source>
        <dbReference type="ARBA" id="ARBA00023136"/>
    </source>
</evidence>
<proteinExistence type="inferred from homology"/>
<keyword evidence="4" id="KW-0812">Transmembrane</keyword>
<protein>
    <submittedName>
        <fullName evidence="12">Cytochrome p450</fullName>
    </submittedName>
</protein>
<keyword evidence="6" id="KW-1133">Transmembrane helix</keyword>
<comment type="subcellular location">
    <subcellularLocation>
        <location evidence="2">Membrane</location>
    </subcellularLocation>
</comment>
<keyword evidence="9" id="KW-0472">Membrane</keyword>
<evidence type="ECO:0000313" key="12">
    <source>
        <dbReference type="EMBL" id="KAF5183966.1"/>
    </source>
</evidence>
<dbReference type="OrthoDB" id="2789670at2759"/>
<evidence type="ECO:0000256" key="7">
    <source>
        <dbReference type="ARBA" id="ARBA00023002"/>
    </source>
</evidence>
<evidence type="ECO:0000256" key="4">
    <source>
        <dbReference type="ARBA" id="ARBA00022692"/>
    </source>
</evidence>
<dbReference type="PANTHER" id="PTHR47947:SF26">
    <property type="entry name" value="CYTOCHROME P450"/>
    <property type="match status" value="1"/>
</dbReference>
<dbReference type="Pfam" id="PF00067">
    <property type="entry name" value="p450"/>
    <property type="match status" value="1"/>
</dbReference>
<evidence type="ECO:0000256" key="6">
    <source>
        <dbReference type="ARBA" id="ARBA00022989"/>
    </source>
</evidence>
<evidence type="ECO:0000256" key="5">
    <source>
        <dbReference type="ARBA" id="ARBA00022723"/>
    </source>
</evidence>
<dbReference type="GO" id="GO:0016020">
    <property type="term" value="C:membrane"/>
    <property type="evidence" value="ECO:0007669"/>
    <property type="project" value="UniProtKB-SubCell"/>
</dbReference>
<dbReference type="GO" id="GO:0004497">
    <property type="term" value="F:monooxygenase activity"/>
    <property type="evidence" value="ECO:0007669"/>
    <property type="project" value="UniProtKB-KW"/>
</dbReference>
<dbReference type="InterPro" id="IPR017972">
    <property type="entry name" value="Cyt_P450_CS"/>
</dbReference>
<keyword evidence="8 10" id="KW-0408">Iron</keyword>
<dbReference type="InterPro" id="IPR036396">
    <property type="entry name" value="Cyt_P450_sf"/>
</dbReference>
<dbReference type="GO" id="GO:0016705">
    <property type="term" value="F:oxidoreductase activity, acting on paired donors, with incorporation or reduction of molecular oxygen"/>
    <property type="evidence" value="ECO:0007669"/>
    <property type="project" value="InterPro"/>
</dbReference>
<evidence type="ECO:0000256" key="11">
    <source>
        <dbReference type="RuleBase" id="RU000461"/>
    </source>
</evidence>
<dbReference type="InterPro" id="IPR050651">
    <property type="entry name" value="Plant_Cytochrome_P450_Monoox"/>
</dbReference>
<keyword evidence="11" id="KW-0503">Monooxygenase</keyword>
<accession>A0A7J6VFR9</accession>
<dbReference type="GO" id="GO:0005506">
    <property type="term" value="F:iron ion binding"/>
    <property type="evidence" value="ECO:0007669"/>
    <property type="project" value="InterPro"/>
</dbReference>
<keyword evidence="5 10" id="KW-0479">Metal-binding</keyword>
<comment type="cofactor">
    <cofactor evidence="1 10">
        <name>heme</name>
        <dbReference type="ChEBI" id="CHEBI:30413"/>
    </cofactor>
</comment>
<organism evidence="12 13">
    <name type="scientific">Thalictrum thalictroides</name>
    <name type="common">Rue-anemone</name>
    <name type="synonym">Anemone thalictroides</name>
    <dbReference type="NCBI Taxonomy" id="46969"/>
    <lineage>
        <taxon>Eukaryota</taxon>
        <taxon>Viridiplantae</taxon>
        <taxon>Streptophyta</taxon>
        <taxon>Embryophyta</taxon>
        <taxon>Tracheophyta</taxon>
        <taxon>Spermatophyta</taxon>
        <taxon>Magnoliopsida</taxon>
        <taxon>Ranunculales</taxon>
        <taxon>Ranunculaceae</taxon>
        <taxon>Thalictroideae</taxon>
        <taxon>Thalictrum</taxon>
    </lineage>
</organism>
<evidence type="ECO:0000313" key="13">
    <source>
        <dbReference type="Proteomes" id="UP000554482"/>
    </source>
</evidence>
<comment type="caution">
    <text evidence="12">The sequence shown here is derived from an EMBL/GenBank/DDBJ whole genome shotgun (WGS) entry which is preliminary data.</text>
</comment>
<dbReference type="AlphaFoldDB" id="A0A7J6VFR9"/>
<reference evidence="12 13" key="1">
    <citation type="submission" date="2020-06" db="EMBL/GenBank/DDBJ databases">
        <title>Transcriptomic and genomic resources for Thalictrum thalictroides and T. hernandezii: Facilitating candidate gene discovery in an emerging model plant lineage.</title>
        <authorList>
            <person name="Arias T."/>
            <person name="Riano-Pachon D.M."/>
            <person name="Di Stilio V.S."/>
        </authorList>
    </citation>
    <scope>NUCLEOTIDE SEQUENCE [LARGE SCALE GENOMIC DNA]</scope>
    <source>
        <strain evidence="13">cv. WT478/WT964</strain>
        <tissue evidence="12">Leaves</tissue>
    </source>
</reference>
<dbReference type="PRINTS" id="PR00463">
    <property type="entry name" value="EP450I"/>
</dbReference>
<name>A0A7J6VFR9_THATH</name>
<dbReference type="Gene3D" id="1.10.630.10">
    <property type="entry name" value="Cytochrome P450"/>
    <property type="match status" value="1"/>
</dbReference>
<sequence>MSELFSSRRLSLLKHVPDSEIKASIKQLYMLCVNYNKNGPVPIEMKQWFGDLTLNVILRMIVGKRYFGAVSDNDESESRRCQKAMREFMKLLGVFIVDDAVPYFRWLDLQGYKKKMRNISKELDCFFQGWLEEKQRKRLSGDAKEEQDFMDVLMSKLEHTKISDYDNDTIIKSACLSIISGGDDTTMLTLTWILSLLLNNKQVLKKAQEELDNHVGRDRHVDESDIKNLVYLQAIIKEALRIYPPGPLSGPRLATEDCTVAGYHVPAGTRLVVNLWKIQRDPLVWSDPSEFLPERFLTDHVEMDVKGQHYELIPFGAGRRACPGTAFALQVMPLVMASLLHGFEVTTPMDMPVDMTETAGLTNVKATPLDVIITPRLRPELYGL</sequence>